<dbReference type="PANTHER" id="PTHR43244:SF1">
    <property type="entry name" value="5,10-METHYLENETETRAHYDROMETHANOPTERIN REDUCTASE"/>
    <property type="match status" value="1"/>
</dbReference>
<dbReference type="GO" id="GO:0016705">
    <property type="term" value="F:oxidoreductase activity, acting on paired donors, with incorporation or reduction of molecular oxygen"/>
    <property type="evidence" value="ECO:0007669"/>
    <property type="project" value="InterPro"/>
</dbReference>
<gene>
    <name evidence="3" type="ORF">DFJ69_0175</name>
</gene>
<reference evidence="3 4" key="1">
    <citation type="submission" date="2018-08" db="EMBL/GenBank/DDBJ databases">
        <title>Sequencing the genomes of 1000 actinobacteria strains.</title>
        <authorList>
            <person name="Klenk H.-P."/>
        </authorList>
    </citation>
    <scope>NUCLEOTIDE SEQUENCE [LARGE SCALE GENOMIC DNA]</scope>
    <source>
        <strain evidence="3 4">DSM 43927</strain>
    </source>
</reference>
<dbReference type="Pfam" id="PF00296">
    <property type="entry name" value="Bac_luciferase"/>
    <property type="match status" value="1"/>
</dbReference>
<sequence>MTTKTLFGYGPGPNIPVASAAALLRDAVRADEGGLDLISVTDHPYEADRLEAYAALGVLLGHTSRITAVATVTNLAVRPAPLLARTLTSLSALSGGRIVLGIGAGWRWDDITRFGAQALTPGAAVRSLEEGIVLIKSLAGGGEPVTFEGEFHRVTELSPAPVPVPPVWTGSVGPRSLAVTGRVADGWVVPHAADWTSALYRESRPHIDAAATAAGRDPAEVVDVFNVLARITADPLPATRDESGRWLGGSVGQWVEELVVAVREHGANGFVYFDSDDPRSDLTLGRWTHEIVPAVRAALDEP</sequence>
<accession>A0A3D9SK89</accession>
<dbReference type="Proteomes" id="UP000256661">
    <property type="component" value="Unassembled WGS sequence"/>
</dbReference>
<comment type="caution">
    <text evidence="3">The sequence shown here is derived from an EMBL/GenBank/DDBJ whole genome shotgun (WGS) entry which is preliminary data.</text>
</comment>
<dbReference type="InterPro" id="IPR050564">
    <property type="entry name" value="F420-G6PD/mer"/>
</dbReference>
<dbReference type="SUPFAM" id="SSF51679">
    <property type="entry name" value="Bacterial luciferase-like"/>
    <property type="match status" value="1"/>
</dbReference>
<evidence type="ECO:0000313" key="3">
    <source>
        <dbReference type="EMBL" id="REE94810.1"/>
    </source>
</evidence>
<keyword evidence="3" id="KW-0503">Monooxygenase</keyword>
<dbReference type="PANTHER" id="PTHR43244">
    <property type="match status" value="1"/>
</dbReference>
<evidence type="ECO:0000313" key="4">
    <source>
        <dbReference type="Proteomes" id="UP000256661"/>
    </source>
</evidence>
<dbReference type="GO" id="GO:0004497">
    <property type="term" value="F:monooxygenase activity"/>
    <property type="evidence" value="ECO:0007669"/>
    <property type="project" value="UniProtKB-KW"/>
</dbReference>
<dbReference type="InterPro" id="IPR036661">
    <property type="entry name" value="Luciferase-like_sf"/>
</dbReference>
<proteinExistence type="predicted"/>
<dbReference type="RefSeq" id="WP_116020705.1">
    <property type="nucleotide sequence ID" value="NZ_QTTT01000001.1"/>
</dbReference>
<dbReference type="InterPro" id="IPR011251">
    <property type="entry name" value="Luciferase-like_dom"/>
</dbReference>
<feature type="domain" description="Luciferase-like" evidence="2">
    <location>
        <begin position="16"/>
        <end position="221"/>
    </location>
</feature>
<keyword evidence="4" id="KW-1185">Reference proteome</keyword>
<keyword evidence="1" id="KW-0560">Oxidoreductase</keyword>
<organism evidence="3 4">
    <name type="scientific">Thermomonospora umbrina</name>
    <dbReference type="NCBI Taxonomy" id="111806"/>
    <lineage>
        <taxon>Bacteria</taxon>
        <taxon>Bacillati</taxon>
        <taxon>Actinomycetota</taxon>
        <taxon>Actinomycetes</taxon>
        <taxon>Streptosporangiales</taxon>
        <taxon>Thermomonosporaceae</taxon>
        <taxon>Thermomonospora</taxon>
    </lineage>
</organism>
<dbReference type="CDD" id="cd01097">
    <property type="entry name" value="Tetrahydromethanopterin_reductase"/>
    <property type="match status" value="1"/>
</dbReference>
<dbReference type="EMBL" id="QTTT01000001">
    <property type="protein sequence ID" value="REE94810.1"/>
    <property type="molecule type" value="Genomic_DNA"/>
</dbReference>
<dbReference type="AlphaFoldDB" id="A0A3D9SK89"/>
<evidence type="ECO:0000259" key="2">
    <source>
        <dbReference type="Pfam" id="PF00296"/>
    </source>
</evidence>
<evidence type="ECO:0000256" key="1">
    <source>
        <dbReference type="ARBA" id="ARBA00023002"/>
    </source>
</evidence>
<protein>
    <submittedName>
        <fullName evidence="3">Luciferase-like monooxygenase</fullName>
    </submittedName>
</protein>
<dbReference type="OrthoDB" id="9775082at2"/>
<dbReference type="Gene3D" id="3.20.20.30">
    <property type="entry name" value="Luciferase-like domain"/>
    <property type="match status" value="1"/>
</dbReference>
<name>A0A3D9SK89_9ACTN</name>